<dbReference type="InterPro" id="IPR000524">
    <property type="entry name" value="Tscrpt_reg_HTH_GntR"/>
</dbReference>
<dbReference type="InterPro" id="IPR036388">
    <property type="entry name" value="WH-like_DNA-bd_sf"/>
</dbReference>
<dbReference type="PANTHER" id="PTHR38445">
    <property type="entry name" value="HTH-TYPE TRANSCRIPTIONAL REPRESSOR YTRA"/>
    <property type="match status" value="1"/>
</dbReference>
<dbReference type="InterPro" id="IPR036390">
    <property type="entry name" value="WH_DNA-bd_sf"/>
</dbReference>
<protein>
    <submittedName>
        <fullName evidence="5">GntR family transcriptional regulator</fullName>
    </submittedName>
</protein>
<reference evidence="5 6" key="1">
    <citation type="submission" date="2020-08" db="EMBL/GenBank/DDBJ databases">
        <authorList>
            <person name="Liu C."/>
            <person name="Sun Q."/>
        </authorList>
    </citation>
    <scope>NUCLEOTIDE SEQUENCE [LARGE SCALE GENOMIC DNA]</scope>
    <source>
        <strain evidence="5 6">NSJ-29</strain>
    </source>
</reference>
<evidence type="ECO:0000256" key="2">
    <source>
        <dbReference type="ARBA" id="ARBA00023125"/>
    </source>
</evidence>
<dbReference type="RefSeq" id="WP_118648647.1">
    <property type="nucleotide sequence ID" value="NZ_CP060635.1"/>
</dbReference>
<dbReference type="Proteomes" id="UP000515860">
    <property type="component" value="Chromosome"/>
</dbReference>
<evidence type="ECO:0000313" key="6">
    <source>
        <dbReference type="Proteomes" id="UP000515860"/>
    </source>
</evidence>
<dbReference type="Gene3D" id="1.10.10.10">
    <property type="entry name" value="Winged helix-like DNA-binding domain superfamily/Winged helix DNA-binding domain"/>
    <property type="match status" value="1"/>
</dbReference>
<evidence type="ECO:0000256" key="1">
    <source>
        <dbReference type="ARBA" id="ARBA00023015"/>
    </source>
</evidence>
<keyword evidence="6" id="KW-1185">Reference proteome</keyword>
<accession>A0A7G9GDQ8</accession>
<dbReference type="EMBL" id="CP060635">
    <property type="protein sequence ID" value="QNM08940.1"/>
    <property type="molecule type" value="Genomic_DNA"/>
</dbReference>
<gene>
    <name evidence="5" type="ORF">H9Q79_01130</name>
</gene>
<dbReference type="CDD" id="cd07377">
    <property type="entry name" value="WHTH_GntR"/>
    <property type="match status" value="1"/>
</dbReference>
<dbReference type="KEGG" id="whj:H9Q79_01130"/>
<dbReference type="SMART" id="SM00345">
    <property type="entry name" value="HTH_GNTR"/>
    <property type="match status" value="1"/>
</dbReference>
<organism evidence="5 6">
    <name type="scientific">Wansuia hejianensis</name>
    <dbReference type="NCBI Taxonomy" id="2763667"/>
    <lineage>
        <taxon>Bacteria</taxon>
        <taxon>Bacillati</taxon>
        <taxon>Bacillota</taxon>
        <taxon>Clostridia</taxon>
        <taxon>Lachnospirales</taxon>
        <taxon>Lachnospiraceae</taxon>
        <taxon>Wansuia</taxon>
    </lineage>
</organism>
<keyword evidence="1" id="KW-0805">Transcription regulation</keyword>
<evidence type="ECO:0000313" key="5">
    <source>
        <dbReference type="EMBL" id="QNM08940.1"/>
    </source>
</evidence>
<sequence length="129" mass="14713">MRFERIRIDFNSDEAIYIQLRNQIILGIATSQLQEGDALPSVRQMADCIGINMHTVNKAYSVLRQEGILTIDRRQGAVIRIDADKLYALEELQGELQVILARAVCKNISREEVHQLVDDIFASYGYTED</sequence>
<dbReference type="PANTHER" id="PTHR38445:SF12">
    <property type="entry name" value="GNTR-FAMILY TRANSCRIPTIONAL REGULATOR"/>
    <property type="match status" value="1"/>
</dbReference>
<dbReference type="AlphaFoldDB" id="A0A7G9GDQ8"/>
<dbReference type="GO" id="GO:0003677">
    <property type="term" value="F:DNA binding"/>
    <property type="evidence" value="ECO:0007669"/>
    <property type="project" value="UniProtKB-KW"/>
</dbReference>
<keyword evidence="3" id="KW-0804">Transcription</keyword>
<dbReference type="PROSITE" id="PS50949">
    <property type="entry name" value="HTH_GNTR"/>
    <property type="match status" value="1"/>
</dbReference>
<dbReference type="Pfam" id="PF00392">
    <property type="entry name" value="GntR"/>
    <property type="match status" value="1"/>
</dbReference>
<dbReference type="GO" id="GO:0003700">
    <property type="term" value="F:DNA-binding transcription factor activity"/>
    <property type="evidence" value="ECO:0007669"/>
    <property type="project" value="InterPro"/>
</dbReference>
<name>A0A7G9GDQ8_9FIRM</name>
<feature type="domain" description="HTH gntR-type" evidence="4">
    <location>
        <begin position="14"/>
        <end position="82"/>
    </location>
</feature>
<proteinExistence type="predicted"/>
<keyword evidence="2" id="KW-0238">DNA-binding</keyword>
<dbReference type="SUPFAM" id="SSF46785">
    <property type="entry name" value="Winged helix' DNA-binding domain"/>
    <property type="match status" value="1"/>
</dbReference>
<evidence type="ECO:0000256" key="3">
    <source>
        <dbReference type="ARBA" id="ARBA00023163"/>
    </source>
</evidence>
<evidence type="ECO:0000259" key="4">
    <source>
        <dbReference type="PROSITE" id="PS50949"/>
    </source>
</evidence>